<name>C7N3P8_SLAHD</name>
<keyword evidence="1" id="KW-0732">Signal</keyword>
<dbReference type="Proteomes" id="UP000002026">
    <property type="component" value="Chromosome"/>
</dbReference>
<dbReference type="Pfam" id="PF13539">
    <property type="entry name" value="Peptidase_M15_4"/>
    <property type="match status" value="1"/>
</dbReference>
<dbReference type="SUPFAM" id="SSF55166">
    <property type="entry name" value="Hedgehog/DD-peptidase"/>
    <property type="match status" value="1"/>
</dbReference>
<dbReference type="eggNOG" id="COG2843">
    <property type="taxonomic scope" value="Bacteria"/>
</dbReference>
<dbReference type="PROSITE" id="PS51257">
    <property type="entry name" value="PROKAR_LIPOPROTEIN"/>
    <property type="match status" value="1"/>
</dbReference>
<evidence type="ECO:0000256" key="1">
    <source>
        <dbReference type="SAM" id="SignalP"/>
    </source>
</evidence>
<feature type="signal peptide" evidence="1">
    <location>
        <begin position="1"/>
        <end position="35"/>
    </location>
</feature>
<dbReference type="STRING" id="471855.Shel_05800"/>
<dbReference type="HOGENOM" id="CLU_066235_2_0_11"/>
<dbReference type="InterPro" id="IPR039561">
    <property type="entry name" value="Peptidase_M15C"/>
</dbReference>
<dbReference type="Gene3D" id="3.30.1380.10">
    <property type="match status" value="1"/>
</dbReference>
<feature type="domain" description="Peptidase M15C" evidence="2">
    <location>
        <begin position="217"/>
        <end position="297"/>
    </location>
</feature>
<accession>C7N3P8</accession>
<proteinExistence type="predicted"/>
<dbReference type="GO" id="GO:0008233">
    <property type="term" value="F:peptidase activity"/>
    <property type="evidence" value="ECO:0007669"/>
    <property type="project" value="InterPro"/>
</dbReference>
<organism evidence="3 4">
    <name type="scientific">Slackia heliotrinireducens (strain ATCC 29202 / DSM 20476 / NCTC 11029 / RHS 1)</name>
    <name type="common">Peptococcus heliotrinreducens</name>
    <dbReference type="NCBI Taxonomy" id="471855"/>
    <lineage>
        <taxon>Bacteria</taxon>
        <taxon>Bacillati</taxon>
        <taxon>Actinomycetota</taxon>
        <taxon>Coriobacteriia</taxon>
        <taxon>Eggerthellales</taxon>
        <taxon>Eggerthellaceae</taxon>
        <taxon>Slackia</taxon>
    </lineage>
</organism>
<evidence type="ECO:0000313" key="4">
    <source>
        <dbReference type="Proteomes" id="UP000002026"/>
    </source>
</evidence>
<gene>
    <name evidence="3" type="ordered locus">Shel_05800</name>
</gene>
<sequence>MPKHAHWDKGDSPLCPIFAAALATCTLLFGCAAHAENTFDAATFDPVFEQVLQRAETVAANRQSASHIDLPSTAEAVSDRMPQPPLPDLASLPAGTQLSADQVAAYGEDACFYVTEIDDALFQRMYGLSYKEDCAVPREDLRYIRVLHVDIEGRILIGELVMNAAVADDVCGIFHELYRAGYPIEKMHLVDDYGADDDASMEDNNTSAFNFRVIPGTTVMSYHAQGLAIDINPYYNPYVKVAQGSIAPASAAQYADRSRDFDYKINRGDLCFQLFAEAGFVWGGDWTDPIDYQHFEYHL</sequence>
<evidence type="ECO:0000313" key="3">
    <source>
        <dbReference type="EMBL" id="ACV21639.1"/>
    </source>
</evidence>
<dbReference type="InterPro" id="IPR009045">
    <property type="entry name" value="Zn_M74/Hedgehog-like"/>
</dbReference>
<feature type="chain" id="PRO_5002978859" description="Peptidase M15C domain-containing protein" evidence="1">
    <location>
        <begin position="36"/>
        <end position="299"/>
    </location>
</feature>
<protein>
    <recommendedName>
        <fullName evidence="2">Peptidase M15C domain-containing protein</fullName>
    </recommendedName>
</protein>
<evidence type="ECO:0000259" key="2">
    <source>
        <dbReference type="Pfam" id="PF13539"/>
    </source>
</evidence>
<keyword evidence="4" id="KW-1185">Reference proteome</keyword>
<reference evidence="3 4" key="1">
    <citation type="journal article" date="2009" name="Stand. Genomic Sci.">
        <title>Complete genome sequence of Slackia heliotrinireducens type strain (RHS 1).</title>
        <authorList>
            <person name="Pukall R."/>
            <person name="Lapidus A."/>
            <person name="Nolan M."/>
            <person name="Copeland A."/>
            <person name="Glavina Del Rio T."/>
            <person name="Lucas S."/>
            <person name="Chen F."/>
            <person name="Tice H."/>
            <person name="Cheng J.F."/>
            <person name="Chertkov O."/>
            <person name="Bruce D."/>
            <person name="Goodwin L."/>
            <person name="Kuske C."/>
            <person name="Brettin T."/>
            <person name="Detter J.C."/>
            <person name="Han C."/>
            <person name="Pitluck S."/>
            <person name="Pati A."/>
            <person name="Mavrommatis K."/>
            <person name="Ivanova N."/>
            <person name="Ovchinnikova G."/>
            <person name="Chen A."/>
            <person name="Palaniappan K."/>
            <person name="Schneider S."/>
            <person name="Rohde M."/>
            <person name="Chain P."/>
            <person name="D'haeseleer P."/>
            <person name="Goker M."/>
            <person name="Bristow J."/>
            <person name="Eisen J.A."/>
            <person name="Markowitz V."/>
            <person name="Kyrpides N.C."/>
            <person name="Klenk H.P."/>
            <person name="Hugenholtz P."/>
        </authorList>
    </citation>
    <scope>NUCLEOTIDE SEQUENCE [LARGE SCALE GENOMIC DNA]</scope>
    <source>
        <strain evidence="4">ATCC 29202 / DSM 20476 / NCTC 11029 / RHS 1</strain>
    </source>
</reference>
<dbReference type="EMBL" id="CP001684">
    <property type="protein sequence ID" value="ACV21639.1"/>
    <property type="molecule type" value="Genomic_DNA"/>
</dbReference>
<dbReference type="RefSeq" id="WP_012797744.1">
    <property type="nucleotide sequence ID" value="NC_013165.1"/>
</dbReference>
<dbReference type="KEGG" id="shi:Shel_05800"/>
<dbReference type="AlphaFoldDB" id="C7N3P8"/>